<dbReference type="PROSITE" id="PS00092">
    <property type="entry name" value="N6_MTASE"/>
    <property type="match status" value="1"/>
</dbReference>
<reference evidence="8 9" key="1">
    <citation type="submission" date="2018-04" db="EMBL/GenBank/DDBJ databases">
        <title>Novel Campyloabacter and Helicobacter Species and Strains.</title>
        <authorList>
            <person name="Mannion A.J."/>
            <person name="Shen Z."/>
            <person name="Fox J.G."/>
        </authorList>
    </citation>
    <scope>NUCLEOTIDE SEQUENCE [LARGE SCALE GENOMIC DNA]</scope>
    <source>
        <strain evidence="8 9">MIT 98-6070</strain>
    </source>
</reference>
<dbReference type="InterPro" id="IPR000055">
    <property type="entry name" value="Restrct_endonuc_typeI_TRD"/>
</dbReference>
<dbReference type="InterPro" id="IPR003356">
    <property type="entry name" value="DNA_methylase_A-5"/>
</dbReference>
<dbReference type="RefSeq" id="WP_104699544.1">
    <property type="nucleotide sequence ID" value="NZ_FZPP01000007.1"/>
</dbReference>
<dbReference type="InterPro" id="IPR002052">
    <property type="entry name" value="DNA_methylase_N6_adenine_CS"/>
</dbReference>
<evidence type="ECO:0000256" key="3">
    <source>
        <dbReference type="ARBA" id="ARBA00022747"/>
    </source>
</evidence>
<evidence type="ECO:0000259" key="6">
    <source>
        <dbReference type="Pfam" id="PF01420"/>
    </source>
</evidence>
<evidence type="ECO:0000313" key="9">
    <source>
        <dbReference type="Proteomes" id="UP000256599"/>
    </source>
</evidence>
<organism evidence="8 9">
    <name type="scientific">Helicobacter marmotae</name>
    <dbReference type="NCBI Taxonomy" id="152490"/>
    <lineage>
        <taxon>Bacteria</taxon>
        <taxon>Pseudomonadati</taxon>
        <taxon>Campylobacterota</taxon>
        <taxon>Epsilonproteobacteria</taxon>
        <taxon>Campylobacterales</taxon>
        <taxon>Helicobacteraceae</taxon>
        <taxon>Helicobacter</taxon>
    </lineage>
</organism>
<dbReference type="CDD" id="cd17267">
    <property type="entry name" value="RMtype1_S_EcoAO83I-TRD1-CR1_like"/>
    <property type="match status" value="1"/>
</dbReference>
<evidence type="ECO:0000313" key="8">
    <source>
        <dbReference type="EMBL" id="RDU60297.1"/>
    </source>
</evidence>
<keyword evidence="5" id="KW-0175">Coiled coil</keyword>
<dbReference type="PRINTS" id="PR00507">
    <property type="entry name" value="N12N6MTFRASE"/>
</dbReference>
<comment type="similarity">
    <text evidence="1">Belongs to the N(4)/N(6)-methyltransferase family.</text>
</comment>
<dbReference type="GO" id="GO:0008170">
    <property type="term" value="F:N-methyltransferase activity"/>
    <property type="evidence" value="ECO:0007669"/>
    <property type="project" value="InterPro"/>
</dbReference>
<dbReference type="InterPro" id="IPR029063">
    <property type="entry name" value="SAM-dependent_MTases_sf"/>
</dbReference>
<comment type="caution">
    <text evidence="8">The sequence shown here is derived from an EMBL/GenBank/DDBJ whole genome shotgun (WGS) entry which is preliminary data.</text>
</comment>
<dbReference type="EMBL" id="NXLR01000004">
    <property type="protein sequence ID" value="RDU60297.1"/>
    <property type="molecule type" value="Genomic_DNA"/>
</dbReference>
<dbReference type="Proteomes" id="UP000256599">
    <property type="component" value="Unassembled WGS sequence"/>
</dbReference>
<evidence type="ECO:0000256" key="1">
    <source>
        <dbReference type="ARBA" id="ARBA00006594"/>
    </source>
</evidence>
<proteinExistence type="inferred from homology"/>
<feature type="domain" description="Type I restriction modification DNA specificity" evidence="6">
    <location>
        <begin position="1454"/>
        <end position="1602"/>
    </location>
</feature>
<dbReference type="InterPro" id="IPR044946">
    <property type="entry name" value="Restrct_endonuc_typeI_TRD_sf"/>
</dbReference>
<dbReference type="Gene3D" id="3.40.50.150">
    <property type="entry name" value="Vaccinia Virus protein VP39"/>
    <property type="match status" value="1"/>
</dbReference>
<dbReference type="Pfam" id="PF01420">
    <property type="entry name" value="Methylase_S"/>
    <property type="match status" value="3"/>
</dbReference>
<feature type="domain" description="Type I restriction modification DNA specificity" evidence="6">
    <location>
        <begin position="895"/>
        <end position="1047"/>
    </location>
</feature>
<dbReference type="GO" id="GO:0003677">
    <property type="term" value="F:DNA binding"/>
    <property type="evidence" value="ECO:0007669"/>
    <property type="project" value="UniProtKB-KW"/>
</dbReference>
<dbReference type="SUPFAM" id="SSF53335">
    <property type="entry name" value="S-adenosyl-L-methionine-dependent methyltransferases"/>
    <property type="match status" value="1"/>
</dbReference>
<keyword evidence="4" id="KW-0238">DNA-binding</keyword>
<feature type="coiled-coil region" evidence="5">
    <location>
        <begin position="1357"/>
        <end position="1391"/>
    </location>
</feature>
<evidence type="ECO:0000259" key="7">
    <source>
        <dbReference type="Pfam" id="PF02384"/>
    </source>
</evidence>
<dbReference type="GO" id="GO:0032259">
    <property type="term" value="P:methylation"/>
    <property type="evidence" value="ECO:0007669"/>
    <property type="project" value="InterPro"/>
</dbReference>
<dbReference type="PANTHER" id="PTHR30408">
    <property type="entry name" value="TYPE-1 RESTRICTION ENZYME ECOKI SPECIFICITY PROTEIN"/>
    <property type="match status" value="1"/>
</dbReference>
<keyword evidence="9" id="KW-1185">Reference proteome</keyword>
<dbReference type="CDD" id="cd02440">
    <property type="entry name" value="AdoMet_MTases"/>
    <property type="match status" value="1"/>
</dbReference>
<keyword evidence="3" id="KW-0680">Restriction system</keyword>
<gene>
    <name evidence="8" type="ORF">CQA63_03530</name>
</gene>
<evidence type="ECO:0000256" key="2">
    <source>
        <dbReference type="ARBA" id="ARBA00010923"/>
    </source>
</evidence>
<evidence type="ECO:0000256" key="4">
    <source>
        <dbReference type="ARBA" id="ARBA00023125"/>
    </source>
</evidence>
<dbReference type="Gene3D" id="3.90.220.20">
    <property type="entry name" value="DNA methylase specificity domains"/>
    <property type="match status" value="3"/>
</dbReference>
<name>A0A3D8I5A2_9HELI</name>
<accession>A0A3D8I5A2</accession>
<feature type="domain" description="DNA methylase adenine-specific" evidence="7">
    <location>
        <begin position="403"/>
        <end position="659"/>
    </location>
</feature>
<dbReference type="Gene3D" id="1.10.287.1120">
    <property type="entry name" value="Bipartite methylase S protein"/>
    <property type="match status" value="1"/>
</dbReference>
<dbReference type="PANTHER" id="PTHR30408:SF12">
    <property type="entry name" value="TYPE I RESTRICTION ENZYME MJAVIII SPECIFICITY SUBUNIT"/>
    <property type="match status" value="1"/>
</dbReference>
<feature type="domain" description="Type I restriction modification DNA specificity" evidence="6">
    <location>
        <begin position="1200"/>
        <end position="1368"/>
    </location>
</feature>
<dbReference type="OrthoDB" id="5298944at2"/>
<evidence type="ECO:0000256" key="5">
    <source>
        <dbReference type="SAM" id="Coils"/>
    </source>
</evidence>
<protein>
    <submittedName>
        <fullName evidence="8">Uncharacterized protein</fullName>
    </submittedName>
</protein>
<comment type="similarity">
    <text evidence="2">Belongs to the type-I restriction system S methylase family.</text>
</comment>
<dbReference type="SUPFAM" id="SSF116734">
    <property type="entry name" value="DNA methylase specificity domain"/>
    <property type="match status" value="3"/>
</dbReference>
<sequence>MSSTGGGAEQDFIEFIKHNIFIKFFSKDTFIEVDFKSGSIAYPKDMIIESSTTSNFLQNENFVVLECVCSLLEKGYLASDLALEKTWTLGHSGKSGRADITIYKENDKKDKEVYCIIECKCAGKEYEQAKRDLENNSLGKQLFSYAAQARSVEYLALYASDLEKNCIKRYETTLRFKDDKNILDLSKKDDSLLTFEAASEAKDFFRVWEETYNKQSFSDILFSSKAYEIGVKPLLKKDLKPFNKEDGINIKFKEILRHNNISDKENAFNKLLNLFLCKCVDEQSKNDNEELDFQYKSFSDDYFSLYERIFKLFIKGMNEFLKEEVYKTKDNFIANAIASYTGKNRKVLQKELEKEIQKATLFSSNAFSFKETHNENLFNQNGKILVEIIQLFSPYKISYSSKEQFLGELFEQFLNEGFKEDEGRYFTPIPITRFIWNALPFENFIQNSKLPKVIDFACGSGHFLTEGVSALSEYLKNTLEPKEDEEISKFFYGIDKDNRLTRTTQVAMLLNGANKAKIRAIDGLEYNADFYGDKQQDFDILVSNPPYSVKDFKQHLSRNILKAKEPFKEFKVLEHISLNSKAIENVFVERLTHLLKPNALAAIILPSSILSNTDLATITTREILLQNFAIVSIVSFGNQTFGTTGTNTIVLFLKRFNEPPIKTELIKDSIEAILNAENLQDFEDEVLFKAYLKTLKLDFKLYEDFLAENESCLENEYFKAYYKDFLDSSEAKALNNSKAFKESSQEERQKQLYHKFFSQAKAKEREKLSIFALTFKQTTLIINAPSENAEQKRFLGYTISQAKNKSNGLVETSGLLSDKNNRQAKDKLAYAIKLSFNNEMLENEALKPYLVYAKTCSLLSFDLPNFTKAISLNPSNILSGEAKNVSENPFANCRYELVRLGEILKSLGKGKRPASFEDKNGTINFYKSSLEIYKCNEYDFDTQALIIGDGGSANIHYENGKFSSSDHTYIFTKANDEISLRYVYFVIRNHLELLEVGFKGIALKNIAKKFIENEVKIPKPPLEIQKQIVEECERLEEAHNTIEASIKQYQKLIKAILIKCKICQNTDELGEFDNIDELINAILLNLQNLQARLNENFLYHYEDFESGESSNESQANPLVCHHEPLLGGEELLFKSLVAHRVSSPSIKAEADKLSDPHEEAIYQHNAKNPPLSSFEKKQIQNQNLEELKKLLKTLPIPPTEGWESVRISQIAEVQSGGTPSRNIAEYWNGTINWIKSEVCQNCYVYENQVAEKITELGLKKSSAKILKKNSVLIALVGATIGKVGYLTFESTTNQNIAGLYPLDLQILNTKFLYFACAGLYPRFKELGDFSMANLSFIKNLKIPLPPLNAQEQIVSVIENIEHKISKIDKELEILENQKAFILNKNLNADNERERERERDEAKLKLILSQIAFLLSQKAFWQNAISLALQKCGIKQDFLTSLKHLIASLPTPPAEGWEVKKLGEILSLEYGKALQENKRIKGEYPVMGSNGIVGYHNEYIAKSPCIIVGRKGSAGKITYVEKNCYPIDTTFYVKTKIQYDMKLLYFVMLNLNLEKEQIGIGVPGINRNQIYARQIPLPPLKAQKQIISIIETIALQTSSLETHLHSLARQKQHCLKRHLFTE</sequence>
<dbReference type="Pfam" id="PF02384">
    <property type="entry name" value="N6_Mtase"/>
    <property type="match status" value="1"/>
</dbReference>
<dbReference type="GO" id="GO:0009307">
    <property type="term" value="P:DNA restriction-modification system"/>
    <property type="evidence" value="ECO:0007669"/>
    <property type="project" value="UniProtKB-KW"/>
</dbReference>
<dbReference type="InterPro" id="IPR052021">
    <property type="entry name" value="Type-I_RS_S_subunit"/>
</dbReference>